<proteinExistence type="predicted"/>
<gene>
    <name evidence="2" type="ORF">Ahy_A03g015819</name>
</gene>
<dbReference type="GO" id="GO:0010073">
    <property type="term" value="P:meristem maintenance"/>
    <property type="evidence" value="ECO:0007669"/>
    <property type="project" value="InterPro"/>
</dbReference>
<reference evidence="2 3" key="1">
    <citation type="submission" date="2019-01" db="EMBL/GenBank/DDBJ databases">
        <title>Sequencing of cultivated peanut Arachis hypogaea provides insights into genome evolution and oil improvement.</title>
        <authorList>
            <person name="Chen X."/>
        </authorList>
    </citation>
    <scope>NUCLEOTIDE SEQUENCE [LARGE SCALE GENOMIC DNA]</scope>
    <source>
        <strain evidence="3">cv. Fuhuasheng</strain>
        <tissue evidence="2">Leaves</tissue>
    </source>
</reference>
<dbReference type="Pfam" id="PF10536">
    <property type="entry name" value="PMD"/>
    <property type="match status" value="1"/>
</dbReference>
<dbReference type="EMBL" id="SDMP01000003">
    <property type="protein sequence ID" value="RYR69266.1"/>
    <property type="molecule type" value="Genomic_DNA"/>
</dbReference>
<evidence type="ECO:0000259" key="1">
    <source>
        <dbReference type="Pfam" id="PF10536"/>
    </source>
</evidence>
<comment type="caution">
    <text evidence="2">The sequence shown here is derived from an EMBL/GenBank/DDBJ whole genome shotgun (WGS) entry which is preliminary data.</text>
</comment>
<feature type="domain" description="Aminotransferase-like plant mobile" evidence="1">
    <location>
        <begin position="5"/>
        <end position="327"/>
    </location>
</feature>
<evidence type="ECO:0000313" key="3">
    <source>
        <dbReference type="Proteomes" id="UP000289738"/>
    </source>
</evidence>
<name>A0A445E1K3_ARAHY</name>
<dbReference type="PANTHER" id="PTHR46033:SF8">
    <property type="entry name" value="PROTEIN MAINTENANCE OF MERISTEMS-LIKE"/>
    <property type="match status" value="1"/>
</dbReference>
<dbReference type="InterPro" id="IPR019557">
    <property type="entry name" value="AminoTfrase-like_pln_mobile"/>
</dbReference>
<dbReference type="InterPro" id="IPR044824">
    <property type="entry name" value="MAIN-like"/>
</dbReference>
<dbReference type="AlphaFoldDB" id="A0A445E1K3"/>
<dbReference type="Proteomes" id="UP000289738">
    <property type="component" value="Chromosome A03"/>
</dbReference>
<dbReference type="PANTHER" id="PTHR46033">
    <property type="entry name" value="PROTEIN MAIN-LIKE 2"/>
    <property type="match status" value="1"/>
</dbReference>
<keyword evidence="3" id="KW-1185">Reference proteome</keyword>
<organism evidence="2 3">
    <name type="scientific">Arachis hypogaea</name>
    <name type="common">Peanut</name>
    <dbReference type="NCBI Taxonomy" id="3818"/>
    <lineage>
        <taxon>Eukaryota</taxon>
        <taxon>Viridiplantae</taxon>
        <taxon>Streptophyta</taxon>
        <taxon>Embryophyta</taxon>
        <taxon>Tracheophyta</taxon>
        <taxon>Spermatophyta</taxon>
        <taxon>Magnoliopsida</taxon>
        <taxon>eudicotyledons</taxon>
        <taxon>Gunneridae</taxon>
        <taxon>Pentapetalae</taxon>
        <taxon>rosids</taxon>
        <taxon>fabids</taxon>
        <taxon>Fabales</taxon>
        <taxon>Fabaceae</taxon>
        <taxon>Papilionoideae</taxon>
        <taxon>50 kb inversion clade</taxon>
        <taxon>dalbergioids sensu lato</taxon>
        <taxon>Dalbergieae</taxon>
        <taxon>Pterocarpus clade</taxon>
        <taxon>Arachis</taxon>
    </lineage>
</organism>
<evidence type="ECO:0000313" key="2">
    <source>
        <dbReference type="EMBL" id="RYR69266.1"/>
    </source>
</evidence>
<dbReference type="STRING" id="3818.A0A445E1K3"/>
<protein>
    <recommendedName>
        <fullName evidence="1">Aminotransferase-like plant mobile domain-containing protein</fullName>
    </recommendedName>
</protein>
<sequence length="371" mass="43097">MIVFEHDWPLVSALLERWMPESYTFHLACGEMTITLQDGQTIEDFCQQLLGVVPGAYDRQSQTKWTVKLTWFLNTVYGELEQDATEERPLRYMRGYIMQLIGGILFPDAFDSRVHIKWLPLLEDLDACDRLSWGSAVLAWTYRQMCRATEHGVRNLGGCVILLMSWDYHRILLLRSEGFDTRRFPWVQYRPDNARGEGCLRHYRHVLNGIGMLATTYADPQLEGLVPHAIAEADHTAAVVCLLLCFAIVEWHQVDRVVRQFDGLQHIPTRPLDIDSMHRMDGRFGWGEWFPHLLRGWHELWDHRADHHLYIHHHIDLRPSLPYMTWYLQWAHTELFGQGDQHLVPVGVVLEDLSLYHIGHAGLTSCDNAGP</sequence>
<accession>A0A445E1K3</accession>